<proteinExistence type="predicted"/>
<dbReference type="SUPFAM" id="SSF50475">
    <property type="entry name" value="FMN-binding split barrel"/>
    <property type="match status" value="1"/>
</dbReference>
<dbReference type="EMBL" id="CP073910">
    <property type="protein sequence ID" value="QUT06360.1"/>
    <property type="molecule type" value="Genomic_DNA"/>
</dbReference>
<dbReference type="RefSeq" id="WP_212609747.1">
    <property type="nucleotide sequence ID" value="NZ_CP073910.1"/>
</dbReference>
<dbReference type="Proteomes" id="UP000681425">
    <property type="component" value="Chromosome"/>
</dbReference>
<dbReference type="PANTHER" id="PTHR35802:SF1">
    <property type="entry name" value="PROTEASE SYNTHASE AND SPORULATION PROTEIN PAI 2"/>
    <property type="match status" value="1"/>
</dbReference>
<dbReference type="Pfam" id="PF04299">
    <property type="entry name" value="FMN_bind_2"/>
    <property type="match status" value="1"/>
</dbReference>
<dbReference type="InterPro" id="IPR012349">
    <property type="entry name" value="Split_barrel_FMN-bd"/>
</dbReference>
<name>A0A975K7R6_9SPHN</name>
<dbReference type="PIRSF" id="PIRSF010372">
    <property type="entry name" value="PaiB"/>
    <property type="match status" value="1"/>
</dbReference>
<dbReference type="KEGG" id="spph:KFK14_02445"/>
<sequence length="198" mass="22231">MHPDRNFHWRDRAEMRAFVAETGFGMLFATTPDGPRVAHVPVLFRDEERIAFHLSNGNQITRHLAGADALFVVNGPHDYISPDWYGMDDQVPTWNYVSVELQGQVAALDKAALAELIDALSTDRERRLAPKPVWTRDKMRDGLFDRMLCAITGFEMRIDAWRGTRKLGQNKPAPAREAAADALDALGSSRLAGLMRKS</sequence>
<protein>
    <submittedName>
        <fullName evidence="1">FMN-binding negative transcriptional regulator</fullName>
    </submittedName>
</protein>
<gene>
    <name evidence="1" type="ORF">KFK14_02445</name>
</gene>
<evidence type="ECO:0000313" key="1">
    <source>
        <dbReference type="EMBL" id="QUT06360.1"/>
    </source>
</evidence>
<evidence type="ECO:0000313" key="2">
    <source>
        <dbReference type="Proteomes" id="UP000681425"/>
    </source>
</evidence>
<keyword evidence="2" id="KW-1185">Reference proteome</keyword>
<dbReference type="PANTHER" id="PTHR35802">
    <property type="entry name" value="PROTEASE SYNTHASE AND SPORULATION PROTEIN PAI 2"/>
    <property type="match status" value="1"/>
</dbReference>
<dbReference type="Gene3D" id="2.30.110.10">
    <property type="entry name" value="Electron Transport, Fmn-binding Protein, Chain A"/>
    <property type="match status" value="1"/>
</dbReference>
<dbReference type="AlphaFoldDB" id="A0A975K7R6"/>
<accession>A0A975K7R6</accession>
<reference evidence="1" key="1">
    <citation type="submission" date="2021-04" db="EMBL/GenBank/DDBJ databases">
        <title>Isolation of p-tert-butylphenol degrading bacteria Sphingobium phenoxybenzoativorans Tas13 from active sludge.</title>
        <authorList>
            <person name="Li Y."/>
        </authorList>
    </citation>
    <scope>NUCLEOTIDE SEQUENCE</scope>
    <source>
        <strain evidence="1">Tas13</strain>
    </source>
</reference>
<organism evidence="1 2">
    <name type="scientific">Sphingobium phenoxybenzoativorans</name>
    <dbReference type="NCBI Taxonomy" id="1592790"/>
    <lineage>
        <taxon>Bacteria</taxon>
        <taxon>Pseudomonadati</taxon>
        <taxon>Pseudomonadota</taxon>
        <taxon>Alphaproteobacteria</taxon>
        <taxon>Sphingomonadales</taxon>
        <taxon>Sphingomonadaceae</taxon>
        <taxon>Sphingobium</taxon>
    </lineage>
</organism>
<dbReference type="InterPro" id="IPR007396">
    <property type="entry name" value="TR_PAI2-type"/>
</dbReference>